<comment type="caution">
    <text evidence="2">The sequence shown here is derived from an EMBL/GenBank/DDBJ whole genome shotgun (WGS) entry which is preliminary data.</text>
</comment>
<dbReference type="RefSeq" id="WP_114003539.1">
    <property type="nucleotide sequence ID" value="NZ_QGDC01000001.1"/>
</dbReference>
<sequence>MKLLHVYDHDYYEKDGVYYSSSVNGKKAFEPYLLHFDSVTVLANLSDKEVDFSKLDVSSSENINFAFAENKRLFGNYVKNYIKEDAFVKKQVLEHDGVAVRLPSELGLFVIETARKYNKPYAIEVVGDAWDSYWYHGSLKGKVMAAITEWRTKRALWNAKFAIYVTQYYLQKAYPMKKGLSRNASNVVLPDQQDIEIYNRHIERLKNPPAKLRFGLIGTLNVAYKGLEESLLALKSLINVIPDFEILFVGKGDIAYLQNLIDKHNMGRYAIIVGKISSGQPVFDFLDSLDVYLHPSKHEGLPRAVIEAMSRACPVLASSIAGTPELLPAKYIHKPGDHKTLAQHIKQVITNKAELCSMAKENFEKSSEYSFTEIRNKKGSFWGEFKKYILQTER</sequence>
<proteinExistence type="predicted"/>
<dbReference type="GO" id="GO:0016757">
    <property type="term" value="F:glycosyltransferase activity"/>
    <property type="evidence" value="ECO:0007669"/>
    <property type="project" value="InterPro"/>
</dbReference>
<reference evidence="2 3" key="1">
    <citation type="submission" date="2018-05" db="EMBL/GenBank/DDBJ databases">
        <title>Mucilaginibacter hurinus sp. nov., isolated from briquette warehouse soil.</title>
        <authorList>
            <person name="Choi L."/>
        </authorList>
    </citation>
    <scope>NUCLEOTIDE SEQUENCE [LARGE SCALE GENOMIC DNA]</scope>
    <source>
        <strain evidence="2 3">ZR32</strain>
    </source>
</reference>
<evidence type="ECO:0000313" key="3">
    <source>
        <dbReference type="Proteomes" id="UP000253209"/>
    </source>
</evidence>
<name>A0A367GT85_9SPHI</name>
<dbReference type="SUPFAM" id="SSF53756">
    <property type="entry name" value="UDP-Glycosyltransferase/glycogen phosphorylase"/>
    <property type="match status" value="1"/>
</dbReference>
<evidence type="ECO:0000259" key="1">
    <source>
        <dbReference type="Pfam" id="PF00534"/>
    </source>
</evidence>
<keyword evidence="3" id="KW-1185">Reference proteome</keyword>
<dbReference type="Gene3D" id="3.40.50.2000">
    <property type="entry name" value="Glycogen Phosphorylase B"/>
    <property type="match status" value="2"/>
</dbReference>
<dbReference type="InterPro" id="IPR001296">
    <property type="entry name" value="Glyco_trans_1"/>
</dbReference>
<dbReference type="Pfam" id="PF00534">
    <property type="entry name" value="Glycos_transf_1"/>
    <property type="match status" value="1"/>
</dbReference>
<protein>
    <recommendedName>
        <fullName evidence="1">Glycosyl transferase family 1 domain-containing protein</fullName>
    </recommendedName>
</protein>
<dbReference type="EMBL" id="QGDC01000001">
    <property type="protein sequence ID" value="RCH56642.1"/>
    <property type="molecule type" value="Genomic_DNA"/>
</dbReference>
<accession>A0A367GT85</accession>
<gene>
    <name evidence="2" type="ORF">DJ568_01925</name>
</gene>
<evidence type="ECO:0000313" key="2">
    <source>
        <dbReference type="EMBL" id="RCH56642.1"/>
    </source>
</evidence>
<dbReference type="AlphaFoldDB" id="A0A367GT85"/>
<dbReference type="PANTHER" id="PTHR12526">
    <property type="entry name" value="GLYCOSYLTRANSFERASE"/>
    <property type="match status" value="1"/>
</dbReference>
<dbReference type="OrthoDB" id="7560678at2"/>
<feature type="domain" description="Glycosyl transferase family 1" evidence="1">
    <location>
        <begin position="223"/>
        <end position="364"/>
    </location>
</feature>
<organism evidence="2 3">
    <name type="scientific">Mucilaginibacter hurinus</name>
    <dbReference type="NCBI Taxonomy" id="2201324"/>
    <lineage>
        <taxon>Bacteria</taxon>
        <taxon>Pseudomonadati</taxon>
        <taxon>Bacteroidota</taxon>
        <taxon>Sphingobacteriia</taxon>
        <taxon>Sphingobacteriales</taxon>
        <taxon>Sphingobacteriaceae</taxon>
        <taxon>Mucilaginibacter</taxon>
    </lineage>
</organism>
<dbReference type="Proteomes" id="UP000253209">
    <property type="component" value="Unassembled WGS sequence"/>
</dbReference>
<dbReference type="CDD" id="cd03801">
    <property type="entry name" value="GT4_PimA-like"/>
    <property type="match status" value="1"/>
</dbReference>